<accession>A0ACC3S725</accession>
<dbReference type="Proteomes" id="UP001320706">
    <property type="component" value="Unassembled WGS sequence"/>
</dbReference>
<sequence>MNDAEDVTSKLVELLRHPDDLDKITSLKAEFSRKKAAVDSQLKLGLKEQLEITQAGMTSITEGQRTVNLIKEEMMKIDKLCAEAQNMIRDFPFVDKIAQTHRNFQQVEEMKTQIDGFGARLDELEQLLREDDQDMENQNNLLAVHYGLSQLRDVRDQAMEQIKSSEDASLELINNLQLESGATLQDYFARLDEVVDWFDDHVGQACMNLIPLVQSGNNGMVVRLALIVEEEEKKDKQVKALQDAQREYKDLASRLKSMNLGPKELRGYKEKFLKAIEFSAQSQFEQSKEAFVEDPDKLEKSVRWYFNDLNTVKLGMVSLMPKKWHIFKTYVNIYHKLMHDFLIDRVQDPELNPPHMLAILHWVSKYYAKMNKLGVPEDQLHPHVIDDREADIVREYRQLITTAVEQWMERMSVTDRQTFLERKEGSLDTDENGCFRTKTLGDMWRMLREQLNVATSSDRPDVVEGVIEAMFRALEARQRMWERLVDSEQSKYMNPNLTPQEQEGLQPLQDWLVAIANDQIACIDDHEEEGITSYLTRFKRDYEPLVTPAYAVASGEELDRLRDGYVDLGTHCIGLFGGLIFTVDFRSIMSEFFTAAWYGKKAMAQIISTFEDYLADYSPVLHPSLRDILIEELADELLVRYLSAIRNKNVKFRRSDPFTDKIKDDVVTVFGFFSQFDASFPDIKNKWRVVNSFVELLNADKGQVADVYEAIKREYWDVQMGWVEAVLRSREDFERSMAASVKARAAEVYVERGPETVMTKIR</sequence>
<gene>
    <name evidence="1" type="primary">SEC6</name>
    <name evidence="1" type="ORF">M8818_006538</name>
</gene>
<protein>
    <submittedName>
        <fullName evidence="1">SNARE-binding exocyst subunit S6</fullName>
    </submittedName>
</protein>
<dbReference type="EMBL" id="JAMKPW020000040">
    <property type="protein sequence ID" value="KAK8198671.1"/>
    <property type="molecule type" value="Genomic_DNA"/>
</dbReference>
<comment type="caution">
    <text evidence="1">The sequence shown here is derived from an EMBL/GenBank/DDBJ whole genome shotgun (WGS) entry which is preliminary data.</text>
</comment>
<evidence type="ECO:0000313" key="2">
    <source>
        <dbReference type="Proteomes" id="UP001320706"/>
    </source>
</evidence>
<evidence type="ECO:0000313" key="1">
    <source>
        <dbReference type="EMBL" id="KAK8198671.1"/>
    </source>
</evidence>
<keyword evidence="2" id="KW-1185">Reference proteome</keyword>
<reference evidence="1" key="1">
    <citation type="submission" date="2024-02" db="EMBL/GenBank/DDBJ databases">
        <title>Metagenome Assembled Genome of Zalaria obscura JY119.</title>
        <authorList>
            <person name="Vighnesh L."/>
            <person name="Jagadeeshwari U."/>
            <person name="Venkata Ramana C."/>
            <person name="Sasikala C."/>
        </authorList>
    </citation>
    <scope>NUCLEOTIDE SEQUENCE</scope>
    <source>
        <strain evidence="1">JY119</strain>
    </source>
</reference>
<name>A0ACC3S725_9PEZI</name>
<proteinExistence type="predicted"/>
<organism evidence="1 2">
    <name type="scientific">Zalaria obscura</name>
    <dbReference type="NCBI Taxonomy" id="2024903"/>
    <lineage>
        <taxon>Eukaryota</taxon>
        <taxon>Fungi</taxon>
        <taxon>Dikarya</taxon>
        <taxon>Ascomycota</taxon>
        <taxon>Pezizomycotina</taxon>
        <taxon>Dothideomycetes</taxon>
        <taxon>Dothideomycetidae</taxon>
        <taxon>Dothideales</taxon>
        <taxon>Zalariaceae</taxon>
        <taxon>Zalaria</taxon>
    </lineage>
</organism>